<dbReference type="InterPro" id="IPR001969">
    <property type="entry name" value="Aspartic_peptidase_AS"/>
</dbReference>
<comment type="caution">
    <text evidence="1">The sequence shown here is derived from an EMBL/GenBank/DDBJ whole genome shotgun (WGS) entry which is preliminary data.</text>
</comment>
<dbReference type="AlphaFoldDB" id="A0A8J2JTK7"/>
<evidence type="ECO:0008006" key="3">
    <source>
        <dbReference type="Google" id="ProtNLM"/>
    </source>
</evidence>
<sequence length="575" mass="64369">MQALKLKRGTLKSSLTKLKNTVDGYTDAINQGYVEAHQRRLDGLWAELQKNHDEIIAASADDNERDAHQLDFDEVDSKVMEIQCSLNNAMLLLTRPPTSCQNTSAQTQDLLTPNLSVNLPKLSIPTYSGEVHEWLGFSDMFTTMVHNNQTLQDVNRFQYLKLALRGDAARHLNSIPVTNANYQKAWDMLEARFSHERVMVFSHLDRLFNNQSLPQESAVGLRKLIDNTMESVRALENLKRDTGHWDDILVYVTMQKLDPETRRRIELSLTDKKVPTFDQLMILLEQHSIALDTMSNSKGKGNSANDSPKKFFGMNEKPRPAPGNVKSHVVSAQDKNQCSFCSETHNIFQCPIFNGKSIPERLQTAKEKKLCLNCLRTGHFVSSCPSTFVCRVCKQKHHSLLHQIQSTDSVVVTNHASNDAKPATQVLLGTAVVHANDHHGALQTCRVLLDTGSQVSFITSACVNRLGLRLEATFCQVTGIASCGGPTADSQVNVQLVSRFEEATFAVTALVVKQVTASVNREPQVFTHVAQFNLESTLQRFWEIEEISESRKLTGEEKACETHFAETHVRNLDGS</sequence>
<protein>
    <recommendedName>
        <fullName evidence="3">CCHC-type domain-containing protein</fullName>
    </recommendedName>
</protein>
<evidence type="ECO:0000313" key="2">
    <source>
        <dbReference type="Proteomes" id="UP000708208"/>
    </source>
</evidence>
<dbReference type="EMBL" id="CAJVCH010079269">
    <property type="protein sequence ID" value="CAG7721424.1"/>
    <property type="molecule type" value="Genomic_DNA"/>
</dbReference>
<dbReference type="Proteomes" id="UP000708208">
    <property type="component" value="Unassembled WGS sequence"/>
</dbReference>
<dbReference type="GO" id="GO:0004190">
    <property type="term" value="F:aspartic-type endopeptidase activity"/>
    <property type="evidence" value="ECO:0007669"/>
    <property type="project" value="InterPro"/>
</dbReference>
<dbReference type="OrthoDB" id="5989194at2759"/>
<accession>A0A8J2JTK7</accession>
<gene>
    <name evidence="1" type="ORF">AFUS01_LOCUS10639</name>
</gene>
<dbReference type="Pfam" id="PF03564">
    <property type="entry name" value="DUF1759"/>
    <property type="match status" value="1"/>
</dbReference>
<dbReference type="GO" id="GO:0006508">
    <property type="term" value="P:proteolysis"/>
    <property type="evidence" value="ECO:0007669"/>
    <property type="project" value="InterPro"/>
</dbReference>
<dbReference type="PANTHER" id="PTHR47331:SF5">
    <property type="entry name" value="RIBONUCLEASE H"/>
    <property type="match status" value="1"/>
</dbReference>
<proteinExistence type="predicted"/>
<organism evidence="1 2">
    <name type="scientific">Allacma fusca</name>
    <dbReference type="NCBI Taxonomy" id="39272"/>
    <lineage>
        <taxon>Eukaryota</taxon>
        <taxon>Metazoa</taxon>
        <taxon>Ecdysozoa</taxon>
        <taxon>Arthropoda</taxon>
        <taxon>Hexapoda</taxon>
        <taxon>Collembola</taxon>
        <taxon>Symphypleona</taxon>
        <taxon>Sminthuridae</taxon>
        <taxon>Allacma</taxon>
    </lineage>
</organism>
<dbReference type="PROSITE" id="PS00141">
    <property type="entry name" value="ASP_PROTEASE"/>
    <property type="match status" value="1"/>
</dbReference>
<dbReference type="InterPro" id="IPR005312">
    <property type="entry name" value="DUF1759"/>
</dbReference>
<dbReference type="PANTHER" id="PTHR47331">
    <property type="entry name" value="PHD-TYPE DOMAIN-CONTAINING PROTEIN"/>
    <property type="match status" value="1"/>
</dbReference>
<name>A0A8J2JTK7_9HEXA</name>
<reference evidence="1" key="1">
    <citation type="submission" date="2021-06" db="EMBL/GenBank/DDBJ databases">
        <authorList>
            <person name="Hodson N. C."/>
            <person name="Mongue J. A."/>
            <person name="Jaron S. K."/>
        </authorList>
    </citation>
    <scope>NUCLEOTIDE SEQUENCE</scope>
</reference>
<evidence type="ECO:0000313" key="1">
    <source>
        <dbReference type="EMBL" id="CAG7721424.1"/>
    </source>
</evidence>
<keyword evidence="2" id="KW-1185">Reference proteome</keyword>